<evidence type="ECO:0000256" key="1">
    <source>
        <dbReference type="SAM" id="MobiDB-lite"/>
    </source>
</evidence>
<dbReference type="EMBL" id="BAAALM010000015">
    <property type="protein sequence ID" value="GAA1213171.1"/>
    <property type="molecule type" value="Genomic_DNA"/>
</dbReference>
<protein>
    <submittedName>
        <fullName evidence="2">Uncharacterized protein</fullName>
    </submittedName>
</protein>
<name>A0ABN1VLE5_9PSEU</name>
<organism evidence="2 3">
    <name type="scientific">Prauserella alba</name>
    <dbReference type="NCBI Taxonomy" id="176898"/>
    <lineage>
        <taxon>Bacteria</taxon>
        <taxon>Bacillati</taxon>
        <taxon>Actinomycetota</taxon>
        <taxon>Actinomycetes</taxon>
        <taxon>Pseudonocardiales</taxon>
        <taxon>Pseudonocardiaceae</taxon>
        <taxon>Prauserella</taxon>
    </lineage>
</organism>
<proteinExistence type="predicted"/>
<evidence type="ECO:0000313" key="3">
    <source>
        <dbReference type="Proteomes" id="UP001500467"/>
    </source>
</evidence>
<feature type="region of interest" description="Disordered" evidence="1">
    <location>
        <begin position="1"/>
        <end position="26"/>
    </location>
</feature>
<reference evidence="2 3" key="1">
    <citation type="journal article" date="2019" name="Int. J. Syst. Evol. Microbiol.">
        <title>The Global Catalogue of Microorganisms (GCM) 10K type strain sequencing project: providing services to taxonomists for standard genome sequencing and annotation.</title>
        <authorList>
            <consortium name="The Broad Institute Genomics Platform"/>
            <consortium name="The Broad Institute Genome Sequencing Center for Infectious Disease"/>
            <person name="Wu L."/>
            <person name="Ma J."/>
        </authorList>
    </citation>
    <scope>NUCLEOTIDE SEQUENCE [LARGE SCALE GENOMIC DNA]</scope>
    <source>
        <strain evidence="2 3">JCM 13022</strain>
    </source>
</reference>
<gene>
    <name evidence="2" type="ORF">GCM10009675_38470</name>
</gene>
<comment type="caution">
    <text evidence="2">The sequence shown here is derived from an EMBL/GenBank/DDBJ whole genome shotgun (WGS) entry which is preliminary data.</text>
</comment>
<accession>A0ABN1VLE5</accession>
<evidence type="ECO:0000313" key="2">
    <source>
        <dbReference type="EMBL" id="GAA1213171.1"/>
    </source>
</evidence>
<dbReference type="Proteomes" id="UP001500467">
    <property type="component" value="Unassembled WGS sequence"/>
</dbReference>
<sequence length="105" mass="11071">MPGETAPTARHPVKNTAGPSLVDSDGPAARVAPVFGHRRTAEAGTALRGRVIAAVRDGGHPAGRGIGRPDLPLLGFRTGLDREDRSVRLQQHVLCHGAEQQFPGR</sequence>
<keyword evidence="3" id="KW-1185">Reference proteome</keyword>